<evidence type="ECO:0000313" key="2">
    <source>
        <dbReference type="Proteomes" id="UP000191672"/>
    </source>
</evidence>
<organism evidence="1 2">
    <name type="scientific">Penicillium antarcticum</name>
    <dbReference type="NCBI Taxonomy" id="416450"/>
    <lineage>
        <taxon>Eukaryota</taxon>
        <taxon>Fungi</taxon>
        <taxon>Dikarya</taxon>
        <taxon>Ascomycota</taxon>
        <taxon>Pezizomycotina</taxon>
        <taxon>Eurotiomycetes</taxon>
        <taxon>Eurotiomycetidae</taxon>
        <taxon>Eurotiales</taxon>
        <taxon>Aspergillaceae</taxon>
        <taxon>Penicillium</taxon>
    </lineage>
</organism>
<evidence type="ECO:0000313" key="1">
    <source>
        <dbReference type="EMBL" id="OQD90712.1"/>
    </source>
</evidence>
<dbReference type="EMBL" id="MDYN01000001">
    <property type="protein sequence ID" value="OQD90712.1"/>
    <property type="molecule type" value="Genomic_DNA"/>
</dbReference>
<dbReference type="AlphaFoldDB" id="A0A1V6QP39"/>
<keyword evidence="2" id="KW-1185">Reference proteome</keyword>
<comment type="caution">
    <text evidence="1">The sequence shown here is derived from an EMBL/GenBank/DDBJ whole genome shotgun (WGS) entry which is preliminary data.</text>
</comment>
<proteinExistence type="predicted"/>
<dbReference type="Proteomes" id="UP000191672">
    <property type="component" value="Unassembled WGS sequence"/>
</dbReference>
<gene>
    <name evidence="1" type="ORF">PENANT_c001G04327</name>
</gene>
<reference evidence="2" key="1">
    <citation type="journal article" date="2017" name="Nat. Microbiol.">
        <title>Global analysis of biosynthetic gene clusters reveals vast potential of secondary metabolite production in Penicillium species.</title>
        <authorList>
            <person name="Nielsen J.C."/>
            <person name="Grijseels S."/>
            <person name="Prigent S."/>
            <person name="Ji B."/>
            <person name="Dainat J."/>
            <person name="Nielsen K.F."/>
            <person name="Frisvad J.C."/>
            <person name="Workman M."/>
            <person name="Nielsen J."/>
        </authorList>
    </citation>
    <scope>NUCLEOTIDE SEQUENCE [LARGE SCALE GENOMIC DNA]</scope>
    <source>
        <strain evidence="2">IBT 31811</strain>
    </source>
</reference>
<sequence>MTCRRRNVVCPSRTYATREQGQGYMQLPSHLAAIVSGAPRLLIRHRTARRITASARRSRQTEESVLIQIPTSGYVYLFCELVSATTPSVTGHPES</sequence>
<name>A0A1V6QP39_9EURO</name>
<protein>
    <submittedName>
        <fullName evidence="1">Uncharacterized protein</fullName>
    </submittedName>
</protein>
<accession>A0A1V6QP39</accession>